<dbReference type="EMBL" id="JACSQK010000002">
    <property type="protein sequence ID" value="MBD7959782.1"/>
    <property type="molecule type" value="Genomic_DNA"/>
</dbReference>
<dbReference type="Pfam" id="PF12365">
    <property type="entry name" value="DUF3649"/>
    <property type="match status" value="1"/>
</dbReference>
<evidence type="ECO:0000256" key="1">
    <source>
        <dbReference type="SAM" id="Phobius"/>
    </source>
</evidence>
<proteinExistence type="predicted"/>
<feature type="transmembrane region" description="Helical" evidence="1">
    <location>
        <begin position="79"/>
        <end position="98"/>
    </location>
</feature>
<name>A0ABR8S8I4_9BURK</name>
<reference evidence="2 3" key="1">
    <citation type="submission" date="2020-08" db="EMBL/GenBank/DDBJ databases">
        <title>A Genomic Blueprint of the Chicken Gut Microbiome.</title>
        <authorList>
            <person name="Gilroy R."/>
            <person name="Ravi A."/>
            <person name="Getino M."/>
            <person name="Pursley I."/>
            <person name="Horton D.L."/>
            <person name="Alikhan N.-F."/>
            <person name="Baker D."/>
            <person name="Gharbi K."/>
            <person name="Hall N."/>
            <person name="Watson M."/>
            <person name="Adriaenssens E.M."/>
            <person name="Foster-Nyarko E."/>
            <person name="Jarju S."/>
            <person name="Secka A."/>
            <person name="Antonio M."/>
            <person name="Oren A."/>
            <person name="Chaudhuri R."/>
            <person name="La Ragione R.M."/>
            <person name="Hildebrand F."/>
            <person name="Pallen M.J."/>
        </authorList>
    </citation>
    <scope>NUCLEOTIDE SEQUENCE [LARGE SCALE GENOMIC DNA]</scope>
    <source>
        <strain evidence="2 3">Sa2CVA6</strain>
    </source>
</reference>
<accession>A0ABR8S8I4</accession>
<feature type="transmembrane region" description="Helical" evidence="1">
    <location>
        <begin position="21"/>
        <end position="45"/>
    </location>
</feature>
<evidence type="ECO:0000313" key="2">
    <source>
        <dbReference type="EMBL" id="MBD7959782.1"/>
    </source>
</evidence>
<keyword evidence="3" id="KW-1185">Reference proteome</keyword>
<keyword evidence="1" id="KW-0812">Transmembrane</keyword>
<keyword evidence="1" id="KW-1133">Transmembrane helix</keyword>
<evidence type="ECO:0000313" key="3">
    <source>
        <dbReference type="Proteomes" id="UP000634919"/>
    </source>
</evidence>
<keyword evidence="1" id="KW-0472">Membrane</keyword>
<protein>
    <submittedName>
        <fullName evidence="2">DUF3649 domain-containing protein</fullName>
    </submittedName>
</protein>
<dbReference type="InterPro" id="IPR022109">
    <property type="entry name" value="DUF3649"/>
</dbReference>
<dbReference type="RefSeq" id="WP_191722178.1">
    <property type="nucleotide sequence ID" value="NZ_JACSQK010000002.1"/>
</dbReference>
<feature type="transmembrane region" description="Helical" evidence="1">
    <location>
        <begin position="51"/>
        <end position="72"/>
    </location>
</feature>
<dbReference type="Proteomes" id="UP000634919">
    <property type="component" value="Unassembled WGS sequence"/>
</dbReference>
<organism evidence="2 3">
    <name type="scientific">Comamonas avium</name>
    <dbReference type="NCBI Taxonomy" id="2762231"/>
    <lineage>
        <taxon>Bacteria</taxon>
        <taxon>Pseudomonadati</taxon>
        <taxon>Pseudomonadota</taxon>
        <taxon>Betaproteobacteria</taxon>
        <taxon>Burkholderiales</taxon>
        <taxon>Comamonadaceae</taxon>
        <taxon>Comamonas</taxon>
    </lineage>
</organism>
<sequence length="102" mass="10588">MSHNASLVRYRLAVASRVLAAFGGGYGLSAVFAAACGLVCVRWLGVTRADAVTLSTMLSFVVFTVAVLWAFACSSSRKAWLGIVVPAAVLGVCTWALYGGQA</sequence>
<gene>
    <name evidence="2" type="ORF">H9646_04765</name>
</gene>
<comment type="caution">
    <text evidence="2">The sequence shown here is derived from an EMBL/GenBank/DDBJ whole genome shotgun (WGS) entry which is preliminary data.</text>
</comment>